<proteinExistence type="predicted"/>
<sequence>MRFIAFDEPVVLDFIGRCREFVDFFSGWGGVRARSVEQVFTSFQGPYAKLLERAVRDEGSDRARLADAFDALVAQVDEARFLACCEDERRAEDFRRREAASELLGGDAVVGMWNPGSEGEYRSKHVGVGFAPLQRVRVASQGYSERVAADPVVLRGLAREYSVFSMLLEDRLRELERLWARCISTCSWAGFGSLSVFSGVRGYLAENREDQRWLEAIAGAFERAGGQNRRLTGLDLTVAVIGASVSPSYVGQLLSDPDLSVEEIESIAAALAGERRTRQVLAAYVAGVLDGLTLDASGTQIARAGALLRGMSVSADASAVFLRRVPAEDLIDRVALAGLFAYSGKFADANGYIHGLREVFRVGEPCLAQSDPAFVKQYAHDLFDATLTPKRVEPTTGNATFALSYLLRDSALSSEFLLTVGARLESFEREFPDPAVGWLAIGQQGRGMAGFFPADKHGSASDASAALMSAFGKSPQASLEFFSSFDPQTMSAPTDRQRYWLAERPWGEDGFESITAALDAATTTPGNIGTAQASSLATSAVKMLANRSFAASSEQFAASSIHPRAATHMASVLSAYMPVVDFYVTKPPTARVEDGEVAGISRDDLGTILDMPVFAKDDLNALITAITQVDDGAVALRMGMDTYHDRHLAQVIRDHSGSIDFEKTLNSAAAGGGALEGFVLNAVGEAAIAAGEERDRETRAWIGLQRHLAEVIPVDRIPLAGPLVEGLTDYGLDVIEEHAGDTYARARSEAVQTANTAAEIAYYSYTTRLDRAVIEGGLVTDKDDRELIPEVFANGFPSMAELAQDQGLANRVGDVGDNYYDSFRVETSFDKAFFERFQ</sequence>
<dbReference type="Pfam" id="PF20211">
    <property type="entry name" value="DUF6571"/>
    <property type="match status" value="1"/>
</dbReference>
<feature type="domain" description="DUF6571" evidence="1">
    <location>
        <begin position="413"/>
        <end position="758"/>
    </location>
</feature>
<dbReference type="EMBL" id="RQZF01000004">
    <property type="protein sequence ID" value="RRC95429.1"/>
    <property type="molecule type" value="Genomic_DNA"/>
</dbReference>
<reference evidence="2 3" key="1">
    <citation type="submission" date="2018-11" db="EMBL/GenBank/DDBJ databases">
        <title>Genomes From Bacteria Associated with the Canine Oral Cavity: a Test Case for Automated Genome-Based Taxonomic Assignment.</title>
        <authorList>
            <person name="Coil D.A."/>
            <person name="Jospin G."/>
            <person name="Darling A.E."/>
            <person name="Wallis C."/>
            <person name="Davis I.J."/>
            <person name="Harris S."/>
            <person name="Eisen J.A."/>
            <person name="Holcombe L.J."/>
            <person name="O'Flynn C."/>
        </authorList>
    </citation>
    <scope>NUCLEOTIDE SEQUENCE [LARGE SCALE GENOMIC DNA]</scope>
    <source>
        <strain evidence="2 3">OH770</strain>
    </source>
</reference>
<evidence type="ECO:0000313" key="3">
    <source>
        <dbReference type="Proteomes" id="UP000280444"/>
    </source>
</evidence>
<evidence type="ECO:0000313" key="2">
    <source>
        <dbReference type="EMBL" id="RRC95429.1"/>
    </source>
</evidence>
<dbReference type="AlphaFoldDB" id="A0A3P1SEI7"/>
<accession>A0A3P1SEI7</accession>
<protein>
    <recommendedName>
        <fullName evidence="1">DUF6571 domain-containing protein</fullName>
    </recommendedName>
</protein>
<gene>
    <name evidence="2" type="ORF">EII11_06075</name>
</gene>
<organism evidence="2 3">
    <name type="scientific">Schaalia canis</name>
    <dbReference type="NCBI Taxonomy" id="100469"/>
    <lineage>
        <taxon>Bacteria</taxon>
        <taxon>Bacillati</taxon>
        <taxon>Actinomycetota</taxon>
        <taxon>Actinomycetes</taxon>
        <taxon>Actinomycetales</taxon>
        <taxon>Actinomycetaceae</taxon>
        <taxon>Schaalia</taxon>
    </lineage>
</organism>
<dbReference type="OrthoDB" id="3752094at2"/>
<name>A0A3P1SEI7_9ACTO</name>
<dbReference type="InterPro" id="IPR046701">
    <property type="entry name" value="DUF6571"/>
</dbReference>
<dbReference type="RefSeq" id="WP_124870112.1">
    <property type="nucleotide sequence ID" value="NZ_RQZF01000004.1"/>
</dbReference>
<keyword evidence="3" id="KW-1185">Reference proteome</keyword>
<dbReference type="Proteomes" id="UP000280444">
    <property type="component" value="Unassembled WGS sequence"/>
</dbReference>
<evidence type="ECO:0000259" key="1">
    <source>
        <dbReference type="Pfam" id="PF20211"/>
    </source>
</evidence>
<comment type="caution">
    <text evidence="2">The sequence shown here is derived from an EMBL/GenBank/DDBJ whole genome shotgun (WGS) entry which is preliminary data.</text>
</comment>